<keyword evidence="1" id="KW-0732">Signal</keyword>
<dbReference type="AlphaFoldDB" id="A0A928DQT3"/>
<sequence>MKKLLSILLLLNFSVAAFAVRGTQGDFPGAQRDFPGAQGDFPLFETIEKKVSSEKKVSAKAKIEQILHASPKPVYTDYQGDPKIMNAMMREYIVVKSGENIGAIGTYGLGPCIGVVFVSRKDGQIIKTAVSHVDAKAEMGIRLRKKIDDRPAPIPEEISNEFFDKALRGADDIQVTLVASDGYEDNAREIIQKILERKPAEAKVSFAIDLQGPGEIAVNTATGELYRGFDIFQDMTEPIQVLRKKSKQADIKNDRGTGYTKLRDARAGE</sequence>
<name>A0A928DQT3_9BACT</name>
<feature type="signal peptide" evidence="1">
    <location>
        <begin position="1"/>
        <end position="19"/>
    </location>
</feature>
<protein>
    <submittedName>
        <fullName evidence="2">Uncharacterized protein</fullName>
    </submittedName>
</protein>
<feature type="chain" id="PRO_5037434794" evidence="1">
    <location>
        <begin position="20"/>
        <end position="269"/>
    </location>
</feature>
<reference evidence="2" key="1">
    <citation type="submission" date="2019-04" db="EMBL/GenBank/DDBJ databases">
        <title>Evolution of Biomass-Degrading Anaerobic Consortia Revealed by Metagenomics.</title>
        <authorList>
            <person name="Peng X."/>
        </authorList>
    </citation>
    <scope>NUCLEOTIDE SEQUENCE</scope>
    <source>
        <strain evidence="2">SIG66</strain>
    </source>
</reference>
<evidence type="ECO:0000256" key="1">
    <source>
        <dbReference type="SAM" id="SignalP"/>
    </source>
</evidence>
<evidence type="ECO:0000313" key="2">
    <source>
        <dbReference type="EMBL" id="MBE6421394.1"/>
    </source>
</evidence>
<organism evidence="2 3">
    <name type="scientific">Candidatus Avelusimicrobium gallicola</name>
    <dbReference type="NCBI Taxonomy" id="2562704"/>
    <lineage>
        <taxon>Bacteria</taxon>
        <taxon>Pseudomonadati</taxon>
        <taxon>Elusimicrobiota</taxon>
        <taxon>Elusimicrobia</taxon>
        <taxon>Elusimicrobiales</taxon>
        <taxon>Elusimicrobiaceae</taxon>
        <taxon>Candidatus Avelusimicrobium</taxon>
    </lineage>
</organism>
<accession>A0A928DQT3</accession>
<proteinExistence type="predicted"/>
<dbReference type="EMBL" id="SUVG01000005">
    <property type="protein sequence ID" value="MBE6421394.1"/>
    <property type="molecule type" value="Genomic_DNA"/>
</dbReference>
<dbReference type="Proteomes" id="UP000725649">
    <property type="component" value="Unassembled WGS sequence"/>
</dbReference>
<comment type="caution">
    <text evidence="2">The sequence shown here is derived from an EMBL/GenBank/DDBJ whole genome shotgun (WGS) entry which is preliminary data.</text>
</comment>
<gene>
    <name evidence="2" type="ORF">E7027_04595</name>
</gene>
<evidence type="ECO:0000313" key="3">
    <source>
        <dbReference type="Proteomes" id="UP000725649"/>
    </source>
</evidence>